<dbReference type="GO" id="GO:0005739">
    <property type="term" value="C:mitochondrion"/>
    <property type="evidence" value="ECO:0007669"/>
    <property type="project" value="GOC"/>
</dbReference>
<evidence type="ECO:0000256" key="5">
    <source>
        <dbReference type="ARBA" id="ARBA00023014"/>
    </source>
</evidence>
<protein>
    <submittedName>
        <fullName evidence="9">Ndufv2NADH dehydrogenase flavoprotein subunit 2</fullName>
    </submittedName>
</protein>
<evidence type="ECO:0000256" key="8">
    <source>
        <dbReference type="SAM" id="MobiDB-lite"/>
    </source>
</evidence>
<keyword evidence="10" id="KW-1185">Reference proteome</keyword>
<dbReference type="NCBIfam" id="TIGR01958">
    <property type="entry name" value="nuoE_fam"/>
    <property type="match status" value="1"/>
</dbReference>
<reference evidence="9" key="1">
    <citation type="submission" date="2020-05" db="EMBL/GenBank/DDBJ databases">
        <title>Phylogenomic resolution of chytrid fungi.</title>
        <authorList>
            <person name="Stajich J.E."/>
            <person name="Amses K."/>
            <person name="Simmons R."/>
            <person name="Seto K."/>
            <person name="Myers J."/>
            <person name="Bonds A."/>
            <person name="Quandt C.A."/>
            <person name="Barry K."/>
            <person name="Liu P."/>
            <person name="Grigoriev I."/>
            <person name="Longcore J.E."/>
            <person name="James T.Y."/>
        </authorList>
    </citation>
    <scope>NUCLEOTIDE SEQUENCE</scope>
    <source>
        <strain evidence="9">JEL0476</strain>
    </source>
</reference>
<evidence type="ECO:0000256" key="2">
    <source>
        <dbReference type="ARBA" id="ARBA00022714"/>
    </source>
</evidence>
<dbReference type="InterPro" id="IPR036249">
    <property type="entry name" value="Thioredoxin-like_sf"/>
</dbReference>
<dbReference type="PIRSF" id="PIRSF000216">
    <property type="entry name" value="NADH_DH_24kDa"/>
    <property type="match status" value="1"/>
</dbReference>
<dbReference type="InterPro" id="IPR042128">
    <property type="entry name" value="NuoE_dom"/>
</dbReference>
<feature type="region of interest" description="Disordered" evidence="8">
    <location>
        <begin position="116"/>
        <end position="136"/>
    </location>
</feature>
<keyword evidence="5 7" id="KW-0411">Iron-sulfur</keyword>
<evidence type="ECO:0000256" key="7">
    <source>
        <dbReference type="PIRSR" id="PIRSR000216-1"/>
    </source>
</evidence>
<dbReference type="CDD" id="cd03064">
    <property type="entry name" value="TRX_Fd_NuoE"/>
    <property type="match status" value="1"/>
</dbReference>
<dbReference type="AlphaFoldDB" id="A0AAD5XW96"/>
<dbReference type="PANTHER" id="PTHR10371">
    <property type="entry name" value="NADH DEHYDROGENASE UBIQUINONE FLAVOPROTEIN 2, MITOCHONDRIAL"/>
    <property type="match status" value="1"/>
</dbReference>
<evidence type="ECO:0000313" key="9">
    <source>
        <dbReference type="EMBL" id="KAJ3221509.1"/>
    </source>
</evidence>
<dbReference type="GO" id="GO:0046872">
    <property type="term" value="F:metal ion binding"/>
    <property type="evidence" value="ECO:0007669"/>
    <property type="project" value="UniProtKB-KW"/>
</dbReference>
<dbReference type="Gene3D" id="1.10.10.1590">
    <property type="entry name" value="NADH-quinone oxidoreductase subunit E"/>
    <property type="match status" value="1"/>
</dbReference>
<evidence type="ECO:0000256" key="6">
    <source>
        <dbReference type="ARBA" id="ARBA00034078"/>
    </source>
</evidence>
<evidence type="ECO:0000256" key="3">
    <source>
        <dbReference type="ARBA" id="ARBA00022723"/>
    </source>
</evidence>
<accession>A0AAD5XW96</accession>
<feature type="binding site" evidence="7">
    <location>
        <position position="43"/>
    </location>
    <ligand>
        <name>[2Fe-2S] cluster</name>
        <dbReference type="ChEBI" id="CHEBI:190135"/>
    </ligand>
</feature>
<sequence length="157" mass="17259">MNHVAEVLEMPPMRVYEVASFYTMFNRDPVGKYFLQVCTTTPCECSGASEIVKVIEKKLGIKVGGTTKDGLFTLVEVECAGACVNAPVMAVNDDYYEDLTEKSTINIIDALARGEIPKRGPQGGQGDRKCCEPKGKPTSLFLLLSGYEKKKKKILQD</sequence>
<dbReference type="FunFam" id="3.40.30.10:FF:000022">
    <property type="entry name" value="NADH dehydrogenase flavoprotein 2, mitochondrial"/>
    <property type="match status" value="1"/>
</dbReference>
<dbReference type="GO" id="GO:0051537">
    <property type="term" value="F:2 iron, 2 sulfur cluster binding"/>
    <property type="evidence" value="ECO:0007669"/>
    <property type="project" value="UniProtKB-KW"/>
</dbReference>
<evidence type="ECO:0000313" key="10">
    <source>
        <dbReference type="Proteomes" id="UP001211065"/>
    </source>
</evidence>
<keyword evidence="2 7" id="KW-0001">2Fe-2S</keyword>
<comment type="cofactor">
    <cofactor evidence="6">
        <name>[2Fe-2S] cluster</name>
        <dbReference type="ChEBI" id="CHEBI:190135"/>
    </cofactor>
</comment>
<feature type="binding site" evidence="7">
    <location>
        <position position="38"/>
    </location>
    <ligand>
        <name>[2Fe-2S] cluster</name>
        <dbReference type="ChEBI" id="CHEBI:190135"/>
    </ligand>
</feature>
<comment type="similarity">
    <text evidence="1">Belongs to the complex I 24 kDa subunit family.</text>
</comment>
<comment type="caution">
    <text evidence="9">The sequence shown here is derived from an EMBL/GenBank/DDBJ whole genome shotgun (WGS) entry which is preliminary data.</text>
</comment>
<evidence type="ECO:0000256" key="4">
    <source>
        <dbReference type="ARBA" id="ARBA00023004"/>
    </source>
</evidence>
<organism evidence="9 10">
    <name type="scientific">Clydaea vesicula</name>
    <dbReference type="NCBI Taxonomy" id="447962"/>
    <lineage>
        <taxon>Eukaryota</taxon>
        <taxon>Fungi</taxon>
        <taxon>Fungi incertae sedis</taxon>
        <taxon>Chytridiomycota</taxon>
        <taxon>Chytridiomycota incertae sedis</taxon>
        <taxon>Chytridiomycetes</taxon>
        <taxon>Lobulomycetales</taxon>
        <taxon>Lobulomycetaceae</taxon>
        <taxon>Clydaea</taxon>
    </lineage>
</organism>
<dbReference type="EMBL" id="JADGJW010000226">
    <property type="protein sequence ID" value="KAJ3221509.1"/>
    <property type="molecule type" value="Genomic_DNA"/>
</dbReference>
<feature type="binding site" evidence="7">
    <location>
        <position position="79"/>
    </location>
    <ligand>
        <name>[2Fe-2S] cluster</name>
        <dbReference type="ChEBI" id="CHEBI:190135"/>
    </ligand>
</feature>
<dbReference type="Pfam" id="PF01257">
    <property type="entry name" value="2Fe-2S_thioredx"/>
    <property type="match status" value="1"/>
</dbReference>
<gene>
    <name evidence="9" type="primary">NDUFV2</name>
    <name evidence="9" type="ORF">HK099_003454</name>
</gene>
<dbReference type="PANTHER" id="PTHR10371:SF3">
    <property type="entry name" value="NADH DEHYDROGENASE [UBIQUINONE] FLAVOPROTEIN 2, MITOCHONDRIAL"/>
    <property type="match status" value="1"/>
</dbReference>
<dbReference type="InterPro" id="IPR041921">
    <property type="entry name" value="NuoE_N"/>
</dbReference>
<feature type="binding site" evidence="7">
    <location>
        <position position="83"/>
    </location>
    <ligand>
        <name>[2Fe-2S] cluster</name>
        <dbReference type="ChEBI" id="CHEBI:190135"/>
    </ligand>
</feature>
<dbReference type="Proteomes" id="UP001211065">
    <property type="component" value="Unassembled WGS sequence"/>
</dbReference>
<dbReference type="GO" id="GO:0006120">
    <property type="term" value="P:mitochondrial electron transport, NADH to ubiquinone"/>
    <property type="evidence" value="ECO:0007669"/>
    <property type="project" value="TreeGrafter"/>
</dbReference>
<keyword evidence="3 7" id="KW-0479">Metal-binding</keyword>
<dbReference type="GO" id="GO:0003954">
    <property type="term" value="F:NADH dehydrogenase activity"/>
    <property type="evidence" value="ECO:0007669"/>
    <property type="project" value="TreeGrafter"/>
</dbReference>
<comment type="cofactor">
    <cofactor evidence="7">
        <name>[2Fe-2S] cluster</name>
        <dbReference type="ChEBI" id="CHEBI:190135"/>
    </cofactor>
    <text evidence="7">Binds 1 [2Fe-2S] cluster.</text>
</comment>
<name>A0AAD5XW96_9FUNG</name>
<proteinExistence type="inferred from homology"/>
<evidence type="ECO:0000256" key="1">
    <source>
        <dbReference type="ARBA" id="ARBA00010643"/>
    </source>
</evidence>
<dbReference type="InterPro" id="IPR002023">
    <property type="entry name" value="NuoE-like"/>
</dbReference>
<dbReference type="Gene3D" id="3.40.30.10">
    <property type="entry name" value="Glutaredoxin"/>
    <property type="match status" value="1"/>
</dbReference>
<keyword evidence="4 7" id="KW-0408">Iron</keyword>
<dbReference type="SUPFAM" id="SSF52833">
    <property type="entry name" value="Thioredoxin-like"/>
    <property type="match status" value="1"/>
</dbReference>
<feature type="compositionally biased region" description="Basic and acidic residues" evidence="8">
    <location>
        <begin position="126"/>
        <end position="135"/>
    </location>
</feature>